<proteinExistence type="predicted"/>
<comment type="caution">
    <text evidence="1">The sequence shown here is derived from an EMBL/GenBank/DDBJ whole genome shotgun (WGS) entry which is preliminary data.</text>
</comment>
<dbReference type="EMBL" id="PDWZ02000021">
    <property type="protein sequence ID" value="KAB2098806.1"/>
    <property type="molecule type" value="Genomic_DNA"/>
</dbReference>
<name>A0ACB6F301_9PLEO</name>
<evidence type="ECO:0000313" key="2">
    <source>
        <dbReference type="Proteomes" id="UP000293547"/>
    </source>
</evidence>
<accession>A0ACB6F301</accession>
<gene>
    <name evidence="1" type="ORF">AG0111_0g12963</name>
</gene>
<sequence>MLSTLFAILYPGLRLALAAPAYAAAAYCPENNNSPGTQLSCHVGNCPRVDAADTTTGLEFKNTPGTDTTGFVAIDRTDRLIVVGFRGTASLLGWIIDFRFNRVPTTICDGCNAHQGCWDSWLSVEDVIFNTVKNAVAANPRFSVVCTGHSLGGAIASLAAANLRNAGYNATLYSFGAARFADAALSDYISNQPASNYQYYMTTPNFFPVNPADIRVCSGSLDRGCSAGWVWFDVISHV</sequence>
<protein>
    <submittedName>
        <fullName evidence="1">Uncharacterized protein</fullName>
    </submittedName>
</protein>
<keyword evidence="2" id="KW-1185">Reference proteome</keyword>
<dbReference type="Proteomes" id="UP000293547">
    <property type="component" value="Unassembled WGS sequence"/>
</dbReference>
<organism evidence="1 2">
    <name type="scientific">Alternaria gaisen</name>
    <dbReference type="NCBI Taxonomy" id="167740"/>
    <lineage>
        <taxon>Eukaryota</taxon>
        <taxon>Fungi</taxon>
        <taxon>Dikarya</taxon>
        <taxon>Ascomycota</taxon>
        <taxon>Pezizomycotina</taxon>
        <taxon>Dothideomycetes</taxon>
        <taxon>Pleosporomycetidae</taxon>
        <taxon>Pleosporales</taxon>
        <taxon>Pleosporineae</taxon>
        <taxon>Pleosporaceae</taxon>
        <taxon>Alternaria</taxon>
        <taxon>Alternaria sect. Alternaria</taxon>
    </lineage>
</organism>
<evidence type="ECO:0000313" key="1">
    <source>
        <dbReference type="EMBL" id="KAB2098806.1"/>
    </source>
</evidence>
<reference evidence="1 2" key="1">
    <citation type="journal article" date="2019" name="bioRxiv">
        <title>Genomics, evolutionary history and diagnostics of the Alternaria alternata species group including apple and Asian pear pathotypes.</title>
        <authorList>
            <person name="Armitage A.D."/>
            <person name="Cockerton H.M."/>
            <person name="Sreenivasaprasad S."/>
            <person name="Woodhall J.W."/>
            <person name="Lane C.R."/>
            <person name="Harrison R.J."/>
            <person name="Clarkson J.P."/>
        </authorList>
    </citation>
    <scope>NUCLEOTIDE SEQUENCE [LARGE SCALE GENOMIC DNA]</scope>
    <source>
        <strain evidence="1 2">FERA 650</strain>
    </source>
</reference>